<keyword evidence="7" id="KW-1003">Cell membrane</keyword>
<feature type="transmembrane region" description="Helical" evidence="12">
    <location>
        <begin position="199"/>
        <end position="216"/>
    </location>
</feature>
<comment type="subunit">
    <text evidence="4">The complex is composed of two ATP-binding proteins (MlaF), two transmembrane proteins (MlaE), two cytoplasmic solute-binding proteins (MlaB) and six periplasmic solute-binding proteins (MlaD).</text>
</comment>
<feature type="transmembrane region" description="Helical" evidence="12">
    <location>
        <begin position="155"/>
        <end position="178"/>
    </location>
</feature>
<evidence type="ECO:0000256" key="2">
    <source>
        <dbReference type="ARBA" id="ARBA00004429"/>
    </source>
</evidence>
<evidence type="ECO:0000256" key="12">
    <source>
        <dbReference type="RuleBase" id="RU362044"/>
    </source>
</evidence>
<evidence type="ECO:0000256" key="3">
    <source>
        <dbReference type="ARBA" id="ARBA00007556"/>
    </source>
</evidence>
<dbReference type="PANTHER" id="PTHR30188">
    <property type="entry name" value="ABC TRANSPORTER PERMEASE PROTEIN-RELATED"/>
    <property type="match status" value="1"/>
</dbReference>
<reference evidence="13 14" key="1">
    <citation type="submission" date="2015-06" db="EMBL/GenBank/DDBJ databases">
        <title>A Comprehensive Approach to Explore the Metabolic and Phylogenetic Diversity of Bacterial Steroid Degradation in the Environment: Testosterone as an Example.</title>
        <authorList>
            <person name="Yang F.-C."/>
            <person name="Chen Y.-L."/>
            <person name="Yu C.-P."/>
            <person name="Tang S.-L."/>
            <person name="Wang P.-H."/>
            <person name="Ismail W."/>
            <person name="Wang C.-H."/>
            <person name="Yang C.-Y."/>
            <person name="Chiang Y.-R."/>
        </authorList>
    </citation>
    <scope>NUCLEOTIDE SEQUENCE [LARGE SCALE GENOMIC DNA]</scope>
    <source>
        <strain evidence="13 14">DSM 18526</strain>
    </source>
</reference>
<dbReference type="GO" id="GO:0043190">
    <property type="term" value="C:ATP-binding cassette (ABC) transporter complex"/>
    <property type="evidence" value="ECO:0007669"/>
    <property type="project" value="InterPro"/>
</dbReference>
<dbReference type="STRING" id="465721.ACG33_10955"/>
<keyword evidence="14" id="KW-1185">Reference proteome</keyword>
<dbReference type="KEGG" id="sdf:ACG33_10955"/>
<dbReference type="InterPro" id="IPR053408">
    <property type="entry name" value="MlaE_Permease"/>
</dbReference>
<organism evidence="13 14">
    <name type="scientific">Steroidobacter denitrificans</name>
    <dbReference type="NCBI Taxonomy" id="465721"/>
    <lineage>
        <taxon>Bacteria</taxon>
        <taxon>Pseudomonadati</taxon>
        <taxon>Pseudomonadota</taxon>
        <taxon>Gammaproteobacteria</taxon>
        <taxon>Steroidobacterales</taxon>
        <taxon>Steroidobacteraceae</taxon>
        <taxon>Steroidobacter</taxon>
    </lineage>
</organism>
<feature type="transmembrane region" description="Helical" evidence="12">
    <location>
        <begin position="236"/>
        <end position="254"/>
    </location>
</feature>
<dbReference type="Proteomes" id="UP000070250">
    <property type="component" value="Chromosome"/>
</dbReference>
<keyword evidence="11 12" id="KW-0472">Membrane</keyword>
<dbReference type="NCBIfam" id="TIGR00056">
    <property type="entry name" value="MlaE family lipid ABC transporter permease subunit"/>
    <property type="match status" value="1"/>
</dbReference>
<dbReference type="InterPro" id="IPR030802">
    <property type="entry name" value="Permease_MalE"/>
</dbReference>
<evidence type="ECO:0000256" key="10">
    <source>
        <dbReference type="ARBA" id="ARBA00022989"/>
    </source>
</evidence>
<gene>
    <name evidence="13" type="ORF">ACG33_10955</name>
</gene>
<dbReference type="Pfam" id="PF02405">
    <property type="entry name" value="MlaE"/>
    <property type="match status" value="1"/>
</dbReference>
<keyword evidence="6" id="KW-0813">Transport</keyword>
<comment type="subcellular location">
    <subcellularLocation>
        <location evidence="2 12">Cell inner membrane</location>
        <topology evidence="2 12">Multi-pass membrane protein</topology>
    </subcellularLocation>
</comment>
<dbReference type="PANTHER" id="PTHR30188:SF4">
    <property type="entry name" value="PROTEIN TRIGALACTOSYLDIACYLGLYCEROL 1, CHLOROPLASTIC"/>
    <property type="match status" value="1"/>
</dbReference>
<evidence type="ECO:0000256" key="6">
    <source>
        <dbReference type="ARBA" id="ARBA00022448"/>
    </source>
</evidence>
<evidence type="ECO:0000313" key="14">
    <source>
        <dbReference type="Proteomes" id="UP000070250"/>
    </source>
</evidence>
<comment type="function">
    <text evidence="1">Part of the ABC transporter complex MlaFEDB, which is involved in a phospholipid transport pathway that maintains lipid asymmetry in the outer membrane by retrograde trafficking of phospholipids from the outer membrane to the inner membrane. Probably responsible for the translocation of the substrate across the membrane.</text>
</comment>
<evidence type="ECO:0000256" key="8">
    <source>
        <dbReference type="ARBA" id="ARBA00022519"/>
    </source>
</evidence>
<dbReference type="OrthoDB" id="9806241at2"/>
<evidence type="ECO:0000256" key="11">
    <source>
        <dbReference type="ARBA" id="ARBA00023136"/>
    </source>
</evidence>
<evidence type="ECO:0000256" key="5">
    <source>
        <dbReference type="ARBA" id="ARBA00020857"/>
    </source>
</evidence>
<feature type="transmembrane region" description="Helical" evidence="12">
    <location>
        <begin position="51"/>
        <end position="73"/>
    </location>
</feature>
<proteinExistence type="inferred from homology"/>
<comment type="similarity">
    <text evidence="3 12">Belongs to the MlaE permease family.</text>
</comment>
<keyword evidence="9 12" id="KW-0812">Transmembrane</keyword>
<keyword evidence="10 12" id="KW-1133">Transmembrane helix</keyword>
<name>A0A127FB28_STEDE</name>
<feature type="transmembrane region" description="Helical" evidence="12">
    <location>
        <begin position="12"/>
        <end position="30"/>
    </location>
</feature>
<sequence>MNLLRELIQGLLRFLASIGATALFFGRLLAQVPRALLRPRLIIEQIHNTGALSLVIIMTCGLFVGAVLGLQGYDLLLRFGSEDALGTAAALALIKELGPVVTALLFAGRAGTALASEIGLMRATDQLTAMEMMAVDPMRRVVAPRFLGGMLAMPLLTIIFIGIGIFGVQVVGVQLFGVDSASFWSQMRSSVTTDDVMEGIIKGCVFGVACSLIAVYEGYTAKPTAEGVGQATTRTVVSSAVLTLILDYMLTAVLL</sequence>
<dbReference type="PATRIC" id="fig|465721.4.peg.2336"/>
<dbReference type="InterPro" id="IPR003453">
    <property type="entry name" value="ABC_MlaE_roteobac"/>
</dbReference>
<dbReference type="NCBIfam" id="NF033619">
    <property type="entry name" value="perm_MlaE_1"/>
    <property type="match status" value="1"/>
</dbReference>
<evidence type="ECO:0000256" key="9">
    <source>
        <dbReference type="ARBA" id="ARBA00022692"/>
    </source>
</evidence>
<evidence type="ECO:0000256" key="1">
    <source>
        <dbReference type="ARBA" id="ARBA00002460"/>
    </source>
</evidence>
<evidence type="ECO:0000313" key="13">
    <source>
        <dbReference type="EMBL" id="AMN47607.1"/>
    </source>
</evidence>
<protein>
    <recommendedName>
        <fullName evidence="5">Intermembrane phospholipid transport system permease protein MlaE</fullName>
    </recommendedName>
</protein>
<evidence type="ECO:0000256" key="7">
    <source>
        <dbReference type="ARBA" id="ARBA00022475"/>
    </source>
</evidence>
<keyword evidence="8 12" id="KW-0997">Cell inner membrane</keyword>
<dbReference type="GO" id="GO:0005548">
    <property type="term" value="F:phospholipid transporter activity"/>
    <property type="evidence" value="ECO:0007669"/>
    <property type="project" value="TreeGrafter"/>
</dbReference>
<dbReference type="RefSeq" id="WP_066921168.1">
    <property type="nucleotide sequence ID" value="NZ_CP011971.1"/>
</dbReference>
<dbReference type="EMBL" id="CP011971">
    <property type="protein sequence ID" value="AMN47607.1"/>
    <property type="molecule type" value="Genomic_DNA"/>
</dbReference>
<accession>A0A127FB28</accession>
<evidence type="ECO:0000256" key="4">
    <source>
        <dbReference type="ARBA" id="ARBA00011380"/>
    </source>
</evidence>
<dbReference type="AlphaFoldDB" id="A0A127FB28"/>